<proteinExistence type="predicted"/>
<dbReference type="Proteomes" id="UP000027219">
    <property type="component" value="Unassembled WGS sequence"/>
</dbReference>
<reference evidence="4 5" key="1">
    <citation type="submission" date="2014-02" db="EMBL/GenBank/DDBJ databases">
        <title>Vibrio fortis Dalian14 Genome Sequencing.</title>
        <authorList>
            <person name="Wang Y."/>
            <person name="Song L."/>
            <person name="Liu G."/>
            <person name="Ding J."/>
        </authorList>
    </citation>
    <scope>NUCLEOTIDE SEQUENCE [LARGE SCALE GENOMIC DNA]</scope>
    <source>
        <strain evidence="4 5">Dalian14</strain>
    </source>
</reference>
<dbReference type="Gene3D" id="3.10.105.10">
    <property type="entry name" value="Dipeptide-binding Protein, Domain 3"/>
    <property type="match status" value="1"/>
</dbReference>
<dbReference type="InterPro" id="IPR000914">
    <property type="entry name" value="SBP_5_dom"/>
</dbReference>
<dbReference type="RefSeq" id="WP_032552810.1">
    <property type="nucleotide sequence ID" value="NZ_JFFR01000027.1"/>
</dbReference>
<dbReference type="OrthoDB" id="9801912at2"/>
<feature type="domain" description="Transcriptional regulator SgrR N-terminal HTH" evidence="3">
    <location>
        <begin position="22"/>
        <end position="114"/>
    </location>
</feature>
<evidence type="ECO:0000259" key="2">
    <source>
        <dbReference type="Pfam" id="PF00496"/>
    </source>
</evidence>
<dbReference type="Pfam" id="PF00496">
    <property type="entry name" value="SBP_bac_5"/>
    <property type="match status" value="1"/>
</dbReference>
<dbReference type="SUPFAM" id="SSF53850">
    <property type="entry name" value="Periplasmic binding protein-like II"/>
    <property type="match status" value="1"/>
</dbReference>
<comment type="caution">
    <text evidence="4">The sequence shown here is derived from an EMBL/GenBank/DDBJ whole genome shotgun (WGS) entry which is preliminary data.</text>
</comment>
<dbReference type="AlphaFoldDB" id="A0A066UTH8"/>
<dbReference type="PANTHER" id="PTHR30290">
    <property type="entry name" value="PERIPLASMIC BINDING COMPONENT OF ABC TRANSPORTER"/>
    <property type="match status" value="1"/>
</dbReference>
<dbReference type="GO" id="GO:0003677">
    <property type="term" value="F:DNA binding"/>
    <property type="evidence" value="ECO:0007669"/>
    <property type="project" value="UniProtKB-KW"/>
</dbReference>
<dbReference type="Gene3D" id="3.40.190.10">
    <property type="entry name" value="Periplasmic binding protein-like II"/>
    <property type="match status" value="1"/>
</dbReference>
<dbReference type="GO" id="GO:1904680">
    <property type="term" value="F:peptide transmembrane transporter activity"/>
    <property type="evidence" value="ECO:0007669"/>
    <property type="project" value="TreeGrafter"/>
</dbReference>
<evidence type="ECO:0000313" key="4">
    <source>
        <dbReference type="EMBL" id="KDN27449.1"/>
    </source>
</evidence>
<organism evidence="4 5">
    <name type="scientific">Vibrio fortis</name>
    <dbReference type="NCBI Taxonomy" id="212667"/>
    <lineage>
        <taxon>Bacteria</taxon>
        <taxon>Pseudomonadati</taxon>
        <taxon>Pseudomonadota</taxon>
        <taxon>Gammaproteobacteria</taxon>
        <taxon>Vibrionales</taxon>
        <taxon>Vibrionaceae</taxon>
        <taxon>Vibrio</taxon>
    </lineage>
</organism>
<dbReference type="STRING" id="212667.VFDL14_21430"/>
<evidence type="ECO:0000259" key="3">
    <source>
        <dbReference type="Pfam" id="PF12793"/>
    </source>
</evidence>
<accession>A0A066UTH8</accession>
<dbReference type="InterPro" id="IPR025370">
    <property type="entry name" value="SgrR_HTH_N"/>
</dbReference>
<evidence type="ECO:0000313" key="5">
    <source>
        <dbReference type="Proteomes" id="UP000027219"/>
    </source>
</evidence>
<protein>
    <submittedName>
        <fullName evidence="4">ABC transporter substrate-binding protein</fullName>
    </submittedName>
</protein>
<gene>
    <name evidence="4" type="ORF">VFDL14_21430</name>
</gene>
<sequence length="562" mass="64434">MRYWLALVFLRDFGFEIGRWTPISLDDVTKALNCTRRNAQLVIKRLVEESIIDWKSGVGRGNLPQLLLKESVNTTLIEQAKFWMNEGKADQALNLIRSKDRDQFIAEFVSQYQQQDNDQDILQIPFYRATHSLIPYEISRRTERHIADYLYANLLRFNRDTGQLEGDLAQTWVHTGDMLEVRLRKSLKFWDGSALTAFDVKAAYESIISSDSVSRGLFLLIDEFSVVDEYTLRIRSKRLSHYLPRLMAHGALSVCKLNSDGTIVGSGAFRLAEQTDYRTLLTASPHYHGYRPWLDGVEIWNMGLSANDFQMHCDIVHGSSAPDIADEFTQVQQWEEGCIYACLNSANNAWMKLAKHRRYIQQLLQSLPMNGVRDTMIYRRASGMTSLAPLTLGKAVDLSSINQVPLEVLTYQLPGHIEAAENITELLCQHGLDSNLTVLPYPEFDQVERQSKADIIVSGEVFGEHKESSWLGWLLCTNTVTASLNKQSKPWFEQQVFDNLAQSDESKRVQGYQRIERELIRKAIYIPLFQCAQDMRISHKVNAMDLLTNGWIDFNQVVFEGR</sequence>
<dbReference type="GO" id="GO:0015833">
    <property type="term" value="P:peptide transport"/>
    <property type="evidence" value="ECO:0007669"/>
    <property type="project" value="TreeGrafter"/>
</dbReference>
<keyword evidence="1" id="KW-0238">DNA-binding</keyword>
<dbReference type="PANTHER" id="PTHR30290:SF72">
    <property type="entry name" value="HTH-TYPE TRANSCRIPTIONAL REGULATOR SGRR"/>
    <property type="match status" value="1"/>
</dbReference>
<evidence type="ECO:0000256" key="1">
    <source>
        <dbReference type="ARBA" id="ARBA00023125"/>
    </source>
</evidence>
<dbReference type="EMBL" id="JFFR01000027">
    <property type="protein sequence ID" value="KDN27449.1"/>
    <property type="molecule type" value="Genomic_DNA"/>
</dbReference>
<feature type="domain" description="Solute-binding protein family 5" evidence="2">
    <location>
        <begin position="164"/>
        <end position="301"/>
    </location>
</feature>
<dbReference type="Pfam" id="PF12793">
    <property type="entry name" value="SgrR_N"/>
    <property type="match status" value="1"/>
</dbReference>
<keyword evidence="5" id="KW-1185">Reference proteome</keyword>
<dbReference type="InterPro" id="IPR039424">
    <property type="entry name" value="SBP_5"/>
</dbReference>
<name>A0A066UTH8_9VIBR</name>